<dbReference type="OrthoDB" id="8939548at2759"/>
<gene>
    <name evidence="6" type="ORF">EB796_014298</name>
</gene>
<proteinExistence type="predicted"/>
<keyword evidence="3" id="KW-0176">Collagen</keyword>
<evidence type="ECO:0000259" key="5">
    <source>
        <dbReference type="PROSITE" id="PS51461"/>
    </source>
</evidence>
<reference evidence="6" key="1">
    <citation type="submission" date="2020-06" db="EMBL/GenBank/DDBJ databases">
        <title>Draft genome of Bugula neritina, a colonial animal packing powerful symbionts and potential medicines.</title>
        <authorList>
            <person name="Rayko M."/>
        </authorList>
    </citation>
    <scope>NUCLEOTIDE SEQUENCE [LARGE SCALE GENOMIC DNA]</scope>
    <source>
        <strain evidence="6">Kwan_BN1</strain>
    </source>
</reference>
<evidence type="ECO:0000256" key="3">
    <source>
        <dbReference type="ARBA" id="ARBA00023119"/>
    </source>
</evidence>
<keyword evidence="7" id="KW-1185">Reference proteome</keyword>
<dbReference type="GO" id="GO:0005615">
    <property type="term" value="C:extracellular space"/>
    <property type="evidence" value="ECO:0007669"/>
    <property type="project" value="TreeGrafter"/>
</dbReference>
<feature type="region of interest" description="Disordered" evidence="4">
    <location>
        <begin position="1"/>
        <end position="153"/>
    </location>
</feature>
<evidence type="ECO:0000256" key="1">
    <source>
        <dbReference type="ARBA" id="ARBA00004613"/>
    </source>
</evidence>
<dbReference type="Proteomes" id="UP000593567">
    <property type="component" value="Unassembled WGS sequence"/>
</dbReference>
<feature type="compositionally biased region" description="Pro residues" evidence="4">
    <location>
        <begin position="107"/>
        <end position="118"/>
    </location>
</feature>
<dbReference type="AlphaFoldDB" id="A0A7J7JPN7"/>
<comment type="caution">
    <text evidence="6">The sequence shown here is derived from an EMBL/GenBank/DDBJ whole genome shotgun (WGS) entry which is preliminary data.</text>
</comment>
<dbReference type="GO" id="GO:0005201">
    <property type="term" value="F:extracellular matrix structural constituent"/>
    <property type="evidence" value="ECO:0007669"/>
    <property type="project" value="InterPro"/>
</dbReference>
<dbReference type="PROSITE" id="PS51461">
    <property type="entry name" value="NC1_FIB"/>
    <property type="match status" value="1"/>
</dbReference>
<dbReference type="PANTHER" id="PTHR24023">
    <property type="entry name" value="COLLAGEN ALPHA"/>
    <property type="match status" value="1"/>
</dbReference>
<evidence type="ECO:0000313" key="6">
    <source>
        <dbReference type="EMBL" id="KAF6027398.1"/>
    </source>
</evidence>
<dbReference type="PANTHER" id="PTHR24023:SF1082">
    <property type="entry name" value="COLLAGEN TRIPLE HELIX REPEAT"/>
    <property type="match status" value="1"/>
</dbReference>
<feature type="domain" description="Fibrillar collagen NC1" evidence="5">
    <location>
        <begin position="170"/>
        <end position="349"/>
    </location>
</feature>
<evidence type="ECO:0000256" key="4">
    <source>
        <dbReference type="SAM" id="MobiDB-lite"/>
    </source>
</evidence>
<sequence>MVGAPGSVGPEGKKGPEGDVGPDGIRGPQGAVGAPGPQGSRGDSGVKGLQGEKGDQGKSGDKGFTGAPGIPGMPGPVGDVGLRGEPGPAGMQGPAGERGNEGRIGEPGPPGEVGPMGPPGRDGDKGDPGRDGSPGPAGPAGPPGAPAPPPIFAPPMRMAPTKGGYYGDEPEVLQANHQFVRMYHELRVRDGRKSSPARDCKELFENNPKLSDGFYWVDPDGGSIMNAIRAFCRKNTQTTCISPKTRAYQVSRYDAQSTSYFTQLSGNKEKNKSLLLYTSGDVEYKAVDRKYQYQVVRDGCKDSSNRESQTIIQIKTNMASHLPILDVATSDVGERNKAFGLEIGEVCFS</sequence>
<dbReference type="GO" id="GO:0031012">
    <property type="term" value="C:extracellular matrix"/>
    <property type="evidence" value="ECO:0007669"/>
    <property type="project" value="TreeGrafter"/>
</dbReference>
<dbReference type="GO" id="GO:0005581">
    <property type="term" value="C:collagen trimer"/>
    <property type="evidence" value="ECO:0007669"/>
    <property type="project" value="UniProtKB-KW"/>
</dbReference>
<accession>A0A7J7JPN7</accession>
<evidence type="ECO:0000313" key="7">
    <source>
        <dbReference type="Proteomes" id="UP000593567"/>
    </source>
</evidence>
<name>A0A7J7JPN7_BUGNE</name>
<feature type="compositionally biased region" description="Basic and acidic residues" evidence="4">
    <location>
        <begin position="50"/>
        <end position="61"/>
    </location>
</feature>
<dbReference type="InterPro" id="IPR008160">
    <property type="entry name" value="Collagen"/>
</dbReference>
<keyword evidence="2" id="KW-0964">Secreted</keyword>
<evidence type="ECO:0000256" key="2">
    <source>
        <dbReference type="ARBA" id="ARBA00022525"/>
    </source>
</evidence>
<dbReference type="Pfam" id="PF01410">
    <property type="entry name" value="COLFI"/>
    <property type="match status" value="1"/>
</dbReference>
<feature type="compositionally biased region" description="Pro residues" evidence="4">
    <location>
        <begin position="136"/>
        <end position="153"/>
    </location>
</feature>
<dbReference type="SMART" id="SM00038">
    <property type="entry name" value="COLFI"/>
    <property type="match status" value="1"/>
</dbReference>
<comment type="subcellular location">
    <subcellularLocation>
        <location evidence="1">Secreted</location>
    </subcellularLocation>
</comment>
<dbReference type="Gene3D" id="2.60.120.1000">
    <property type="match status" value="1"/>
</dbReference>
<dbReference type="InterPro" id="IPR050149">
    <property type="entry name" value="Collagen_superfamily"/>
</dbReference>
<dbReference type="InterPro" id="IPR000885">
    <property type="entry name" value="Fib_collagen_C"/>
</dbReference>
<protein>
    <recommendedName>
        <fullName evidence="5">Fibrillar collagen NC1 domain-containing protein</fullName>
    </recommendedName>
</protein>
<dbReference type="EMBL" id="VXIV02002100">
    <property type="protein sequence ID" value="KAF6027398.1"/>
    <property type="molecule type" value="Genomic_DNA"/>
</dbReference>
<feature type="compositionally biased region" description="Basic and acidic residues" evidence="4">
    <location>
        <begin position="121"/>
        <end position="130"/>
    </location>
</feature>
<feature type="compositionally biased region" description="Low complexity" evidence="4">
    <location>
        <begin position="28"/>
        <end position="38"/>
    </location>
</feature>
<organism evidence="6 7">
    <name type="scientific">Bugula neritina</name>
    <name type="common">Brown bryozoan</name>
    <name type="synonym">Sertularia neritina</name>
    <dbReference type="NCBI Taxonomy" id="10212"/>
    <lineage>
        <taxon>Eukaryota</taxon>
        <taxon>Metazoa</taxon>
        <taxon>Spiralia</taxon>
        <taxon>Lophotrochozoa</taxon>
        <taxon>Bryozoa</taxon>
        <taxon>Gymnolaemata</taxon>
        <taxon>Cheilostomatida</taxon>
        <taxon>Flustrina</taxon>
        <taxon>Buguloidea</taxon>
        <taxon>Bugulidae</taxon>
        <taxon>Bugula</taxon>
    </lineage>
</organism>
<dbReference type="Pfam" id="PF01391">
    <property type="entry name" value="Collagen"/>
    <property type="match status" value="1"/>
</dbReference>
<dbReference type="Gene3D" id="3.30.750.130">
    <property type="match status" value="1"/>
</dbReference>